<sequence length="330" mass="35894">MSNSDSSSKVPLSQEVENPSSFNFSTPTPEESPSTPVCGVGEMAESITPQTEVVASLVVPSDEALVCSPTLVLFGEKSQNSEGKFVAKPDAELIFEETEVGSLAVSSTISEKLFEGDLFEGKGPESCILSAGAELVAVQSLASLRGEVQPTLLEHELESLDQVSHRSQPVFNQTPRSFGVQNDEEEEEQEAQLKCRSRGVRGVNSSQISAHELETVKGAPEDASTAKRANSTAERKRKGKGKMIKAHLKGENKRYGTRSATKKVLGSAMEANAAQIERIRKKRQEGLLVVEPTTTPVPVEDSETQSEDITRYVAKRKRDAEEERMKSKRT</sequence>
<gene>
    <name evidence="2" type="ORF">H5410_002871</name>
</gene>
<feature type="region of interest" description="Disordered" evidence="1">
    <location>
        <begin position="285"/>
        <end position="309"/>
    </location>
</feature>
<evidence type="ECO:0000256" key="1">
    <source>
        <dbReference type="SAM" id="MobiDB-lite"/>
    </source>
</evidence>
<proteinExistence type="predicted"/>
<accession>A0A9J6B3J8</accession>
<organism evidence="2 3">
    <name type="scientific">Solanum commersonii</name>
    <name type="common">Commerson's wild potato</name>
    <name type="synonym">Commerson's nightshade</name>
    <dbReference type="NCBI Taxonomy" id="4109"/>
    <lineage>
        <taxon>Eukaryota</taxon>
        <taxon>Viridiplantae</taxon>
        <taxon>Streptophyta</taxon>
        <taxon>Embryophyta</taxon>
        <taxon>Tracheophyta</taxon>
        <taxon>Spermatophyta</taxon>
        <taxon>Magnoliopsida</taxon>
        <taxon>eudicotyledons</taxon>
        <taxon>Gunneridae</taxon>
        <taxon>Pentapetalae</taxon>
        <taxon>asterids</taxon>
        <taxon>lamiids</taxon>
        <taxon>Solanales</taxon>
        <taxon>Solanaceae</taxon>
        <taxon>Solanoideae</taxon>
        <taxon>Solaneae</taxon>
        <taxon>Solanum</taxon>
    </lineage>
</organism>
<protein>
    <submittedName>
        <fullName evidence="2">Uncharacterized protein</fullName>
    </submittedName>
</protein>
<feature type="region of interest" description="Disordered" evidence="1">
    <location>
        <begin position="1"/>
        <end position="40"/>
    </location>
</feature>
<evidence type="ECO:0000313" key="3">
    <source>
        <dbReference type="Proteomes" id="UP000824120"/>
    </source>
</evidence>
<name>A0A9J6B3J8_SOLCO</name>
<dbReference type="EMBL" id="JACXVP010000001">
    <property type="protein sequence ID" value="KAG5631154.1"/>
    <property type="molecule type" value="Genomic_DNA"/>
</dbReference>
<evidence type="ECO:0000313" key="2">
    <source>
        <dbReference type="EMBL" id="KAG5631154.1"/>
    </source>
</evidence>
<feature type="compositionally biased region" description="Low complexity" evidence="1">
    <location>
        <begin position="289"/>
        <end position="299"/>
    </location>
</feature>
<feature type="compositionally biased region" description="Polar residues" evidence="1">
    <location>
        <begin position="1"/>
        <end position="24"/>
    </location>
</feature>
<feature type="region of interest" description="Disordered" evidence="1">
    <location>
        <begin position="164"/>
        <end position="242"/>
    </location>
</feature>
<dbReference type="Proteomes" id="UP000824120">
    <property type="component" value="Chromosome 1"/>
</dbReference>
<dbReference type="AlphaFoldDB" id="A0A9J6B3J8"/>
<dbReference type="OrthoDB" id="1321189at2759"/>
<reference evidence="2 3" key="1">
    <citation type="submission" date="2020-09" db="EMBL/GenBank/DDBJ databases">
        <title>De no assembly of potato wild relative species, Solanum commersonii.</title>
        <authorList>
            <person name="Cho K."/>
        </authorList>
    </citation>
    <scope>NUCLEOTIDE SEQUENCE [LARGE SCALE GENOMIC DNA]</scope>
    <source>
        <strain evidence="2">LZ3.2</strain>
        <tissue evidence="2">Leaf</tissue>
    </source>
</reference>
<feature type="compositionally biased region" description="Low complexity" evidence="1">
    <location>
        <begin position="25"/>
        <end position="36"/>
    </location>
</feature>
<comment type="caution">
    <text evidence="2">The sequence shown here is derived from an EMBL/GenBank/DDBJ whole genome shotgun (WGS) entry which is preliminary data.</text>
</comment>
<feature type="compositionally biased region" description="Polar residues" evidence="1">
    <location>
        <begin position="164"/>
        <end position="180"/>
    </location>
</feature>
<keyword evidence="3" id="KW-1185">Reference proteome</keyword>